<dbReference type="Pfam" id="PF17972">
    <property type="entry name" value="bMG5"/>
    <property type="match status" value="1"/>
</dbReference>
<dbReference type="PANTHER" id="PTHR40094:SF1">
    <property type="entry name" value="UBIQUITIN DOMAIN-CONTAINING PROTEIN"/>
    <property type="match status" value="1"/>
</dbReference>
<evidence type="ECO:0000256" key="3">
    <source>
        <dbReference type="SAM" id="SignalP"/>
    </source>
</evidence>
<dbReference type="Gene3D" id="2.60.40.1930">
    <property type="match status" value="1"/>
</dbReference>
<feature type="domain" description="Alpha-2-macroglobulin" evidence="5">
    <location>
        <begin position="1077"/>
        <end position="1165"/>
    </location>
</feature>
<dbReference type="InterPro" id="IPR021868">
    <property type="entry name" value="Alpha_2_Macroglob_MG3"/>
</dbReference>
<name>A0ABX2TC53_9PROT</name>
<dbReference type="InterPro" id="IPR041462">
    <property type="entry name" value="Bact_A2M_MG6"/>
</dbReference>
<evidence type="ECO:0000313" key="6">
    <source>
        <dbReference type="EMBL" id="NYZ21885.1"/>
    </source>
</evidence>
<evidence type="ECO:0000256" key="1">
    <source>
        <dbReference type="ARBA" id="ARBA00010556"/>
    </source>
</evidence>
<dbReference type="SUPFAM" id="SSF48239">
    <property type="entry name" value="Terpenoid cyclases/Protein prenyltransferases"/>
    <property type="match status" value="1"/>
</dbReference>
<comment type="caution">
    <text evidence="6">The sequence shown here is derived from an EMBL/GenBank/DDBJ whole genome shotgun (WGS) entry which is preliminary data.</text>
</comment>
<dbReference type="InterPro" id="IPR008930">
    <property type="entry name" value="Terpenoid_cyclase/PrenylTrfase"/>
</dbReference>
<comment type="similarity">
    <text evidence="1">Belongs to the protease inhibitor I39 (alpha-2-macroglobulin) family. Bacterial alpha-2-macroglobulin subfamily.</text>
</comment>
<dbReference type="Pfam" id="PF21142">
    <property type="entry name" value="A2M_bMG2"/>
    <property type="match status" value="1"/>
</dbReference>
<dbReference type="InterPro" id="IPR049120">
    <property type="entry name" value="A2M_bMG2"/>
</dbReference>
<dbReference type="Pfam" id="PF17962">
    <property type="entry name" value="bMG6"/>
    <property type="match status" value="1"/>
</dbReference>
<reference evidence="6 7" key="1">
    <citation type="submission" date="2020-05" db="EMBL/GenBank/DDBJ databases">
        <title>Azospirillum oleiclasticum sp. nov, a nitrogen-fixing and heavy crude oil-emulsifying bacterium isolated from the crude oil of Yumen Oilfield.</title>
        <authorList>
            <person name="Wu D."/>
            <person name="Cai M."/>
            <person name="Zhang X."/>
        </authorList>
    </citation>
    <scope>NUCLEOTIDE SEQUENCE [LARGE SCALE GENOMIC DNA]</scope>
    <source>
        <strain evidence="6 7">ROY-1-1-2</strain>
    </source>
</reference>
<feature type="signal peptide" evidence="3">
    <location>
        <begin position="1"/>
        <end position="19"/>
    </location>
</feature>
<dbReference type="CDD" id="cd02891">
    <property type="entry name" value="A2M_like"/>
    <property type="match status" value="1"/>
</dbReference>
<accession>A0ABX2TC53</accession>
<dbReference type="PIRSF" id="PIRSF038980">
    <property type="entry name" value="A2M_bac"/>
    <property type="match status" value="1"/>
</dbReference>
<sequence>MLRVLLVLWLCLAGLTATAARAEFAPPGLGNDTDAYVNTLLSKAPPQPQPANRDKALKDARAAVGRGDFPKAVAGFEQAITLGADGTALWMELSEAWAGGARPNRDRVLQAAYQAYRIAGPGEEQAAPLWRLGVLLDESFDRPEQALRALRELADSGQGRSDQFLAQSYPTLKERIAATRQRVGLNVRRVSVDTSQSMARVCVAFTDALSGKRGVRFEDFVAVEPAVPLAASPAGEELCLTGFAFGSGYKITLRQGLPGEEGLALRKDDVRTVRIGDRPPSVAFRGDAFILPRGEADGIPVAAVNVDAVALKVFRINDRGLPGLLRNQQFLGGLTPYEGQDIADNMGELVWEGRMDVPAAARNAENVVALPFRQAVKEPQPGVYIVTAEAADVPDREIPYVRATQWVLVSDIGLTAMEGKDGLTVFARSFGTAKPMAGVELALVARNNAELARVRTDGEGRARFAPGLMKGAGGRQPVAVMAYAGADYAVLQLLSAAFDLSDRGVGGRPVPGPMDAFLYSDRGVYRQGETVNLSVLLRDDRTVGVEGLPLTLTILRPSGTEYRRVVVKPDAGGGASFALKLSATAPLGGWTVVAHTDPGADPVGTLFFQVDDFVPERLAVDLTPAAPFLVPGTPMEVLAKSRFLYGPPAAGLDGEAQLALQADPDPYPRHAGYRFGLAQERVNTRVERLEFPTTDANGESRIAASLPPLPDTTRPLRAEIRVAVAEPGGRPSRQTVTVPVRTQPFAIGVKPRHSGDRLAEGQPAVFDVLAVAPDGAPIAKAGLAWELFREETTFNWYYRDGRYNFRASTRDRSQRAGTLDAAPGRPAELALGPITYGRYRIELSDKATGVATSVRFASGWQPATEATDAPDKLEVTADRPVYKPGETAKIRIAPPFAGEVLLTVASDRLFDSRSFSVPAEGTTVDVPVDGAWGPGAYVTATVYRPPVKGKERQPVRAIGLVWLGIDPADRTLTVTAEAPELVRPRQPLPVTLRVAHTGAAEPTFVTLAAVDEGILRLTDFASPDPAGHYFGKRRLGIDIRDDYGRLIDAMDGNFGRLRQGGDASSVGLPVVPFRVVSLFHGPVAVGADGTARVTLDIPDFNGELRLMAVAYSKTRVGSTARPLTVRDPLVADAALPRFLAPGDDSRVTLNLHAVDSPAGSYAIAVTGQGPVAVDQGAFTVDLQAGERRTIVLPLRGLGAGIGRVTLAASGPGGLAVSHDYDITVRPSRPVETVFTTQQMAPGATASFGAPLLASYVPGTAALSVTYSAGPPFDLVGLLRALDRYPFGCLEQTVSRAMPLLSVRELESAIGVSKADGTLDARLDQAIARTLDRQRYDGSFGLWSANGDTDGWVTAYAMEFLTRARAKGRDIPEKPFRDGLDWLRRHAVDGGTDNGALASRAYALHVLALAGVVTPSPVRYFADAFLGKLPTPLAKAQVGAALARLGDTERANRAFTAATSRLARDPWHEDYGSTVRDAAALVTLLAEVDALGTRLPALIDRLPANDTSVRLTSPQEQAWLVLAAESLMKGATPPRVTVGGRPRGGDPVSLLPTSADLAAGISVANAGTAPVWQAVSVSGVPADPRPAAREGLRVKRNFLTRGGEPLNLDAIRQNDVFVILLEGEASTKLHHQAIVTHPLPAGWEIESLNAGDLPWIGELTGTQTVEARDDRYVAALDLTEEQPTFRLAYLVRAVTPGGYELPGAMLEDMYKPRFFARQAAGRITVHPAQ</sequence>
<feature type="domain" description="Alpha-2-macroglobulin bait region" evidence="4">
    <location>
        <begin position="873"/>
        <end position="1017"/>
    </location>
</feature>
<evidence type="ECO:0000313" key="7">
    <source>
        <dbReference type="Proteomes" id="UP000584642"/>
    </source>
</evidence>
<proteinExistence type="inferred from homology"/>
<organism evidence="6 7">
    <name type="scientific">Azospirillum oleiclasticum</name>
    <dbReference type="NCBI Taxonomy" id="2735135"/>
    <lineage>
        <taxon>Bacteria</taxon>
        <taxon>Pseudomonadati</taxon>
        <taxon>Pseudomonadota</taxon>
        <taxon>Alphaproteobacteria</taxon>
        <taxon>Rhodospirillales</taxon>
        <taxon>Azospirillaceae</taxon>
        <taxon>Azospirillum</taxon>
    </lineage>
</organism>
<dbReference type="Pfam" id="PF01835">
    <property type="entry name" value="MG2"/>
    <property type="match status" value="1"/>
</dbReference>
<dbReference type="Pfam" id="PF00207">
    <property type="entry name" value="A2M"/>
    <property type="match status" value="1"/>
</dbReference>
<dbReference type="Pfam" id="PF11974">
    <property type="entry name" value="bMG3"/>
    <property type="match status" value="1"/>
</dbReference>
<dbReference type="InterPro" id="IPR011625">
    <property type="entry name" value="A2M_N_BRD"/>
</dbReference>
<dbReference type="InterPro" id="IPR001599">
    <property type="entry name" value="Macroglobln_a2"/>
</dbReference>
<dbReference type="Gene3D" id="1.50.10.20">
    <property type="match status" value="1"/>
</dbReference>
<evidence type="ECO:0000259" key="4">
    <source>
        <dbReference type="SMART" id="SM01359"/>
    </source>
</evidence>
<dbReference type="InterPro" id="IPR002890">
    <property type="entry name" value="MG2"/>
</dbReference>
<dbReference type="RefSeq" id="WP_180283660.1">
    <property type="nucleotide sequence ID" value="NZ_JABFDB010000014.1"/>
</dbReference>
<dbReference type="EMBL" id="JABFDB010000014">
    <property type="protein sequence ID" value="NYZ21885.1"/>
    <property type="molecule type" value="Genomic_DNA"/>
</dbReference>
<dbReference type="Pfam" id="PF07678">
    <property type="entry name" value="TED_complement"/>
    <property type="match status" value="1"/>
</dbReference>
<evidence type="ECO:0000259" key="5">
    <source>
        <dbReference type="SMART" id="SM01360"/>
    </source>
</evidence>
<evidence type="ECO:0000256" key="2">
    <source>
        <dbReference type="ARBA" id="ARBA00022729"/>
    </source>
</evidence>
<dbReference type="InterPro" id="IPR026284">
    <property type="entry name" value="A2MG_proteobact"/>
</dbReference>
<dbReference type="Pfam" id="PF17973">
    <property type="entry name" value="bMG10"/>
    <property type="match status" value="1"/>
</dbReference>
<dbReference type="SMART" id="SM01419">
    <property type="entry name" value="Thiol-ester_cl"/>
    <property type="match status" value="1"/>
</dbReference>
<feature type="chain" id="PRO_5045185913" evidence="3">
    <location>
        <begin position="20"/>
        <end position="1728"/>
    </location>
</feature>
<dbReference type="PANTHER" id="PTHR40094">
    <property type="entry name" value="ALPHA-2-MACROGLOBULIN HOMOLOG"/>
    <property type="match status" value="1"/>
</dbReference>
<dbReference type="InterPro" id="IPR011626">
    <property type="entry name" value="Alpha-macroglobulin_TED"/>
</dbReference>
<keyword evidence="7" id="KW-1185">Reference proteome</keyword>
<dbReference type="SMART" id="SM01360">
    <property type="entry name" value="A2M"/>
    <property type="match status" value="1"/>
</dbReference>
<dbReference type="Pfam" id="PF07703">
    <property type="entry name" value="A2M_BRD"/>
    <property type="match status" value="1"/>
</dbReference>
<protein>
    <submittedName>
        <fullName evidence="6">Alpha-2-macroglobulin family protein</fullName>
    </submittedName>
</protein>
<dbReference type="SMART" id="SM01359">
    <property type="entry name" value="A2M_N_2"/>
    <property type="match status" value="1"/>
</dbReference>
<dbReference type="Proteomes" id="UP000584642">
    <property type="component" value="Unassembled WGS sequence"/>
</dbReference>
<dbReference type="InterPro" id="IPR047565">
    <property type="entry name" value="Alpha-macroglob_thiol-ester_cl"/>
</dbReference>
<dbReference type="InterPro" id="IPR041246">
    <property type="entry name" value="Bact_MG10"/>
</dbReference>
<dbReference type="InterPro" id="IPR051802">
    <property type="entry name" value="YfhM-like"/>
</dbReference>
<gene>
    <name evidence="6" type="ORF">HND93_19400</name>
</gene>
<keyword evidence="2 3" id="KW-0732">Signal</keyword>
<dbReference type="InterPro" id="IPR041203">
    <property type="entry name" value="Bact_A2M_MG5"/>
</dbReference>